<proteinExistence type="predicted"/>
<dbReference type="RefSeq" id="WP_122630051.1">
    <property type="nucleotide sequence ID" value="NZ_UPPP01000115.1"/>
</dbReference>
<sequence length="130" mass="14477">MAYLRFVVKPIFQWLSLGMAVICSGAYLTGYGTIITGLVLGFIAGLFYFLLLYYQIEKYTGAVNPAAAGYLRWGWWIRMGILLVLWGALGESRVDRLAAIVGFFSLPVSWSIYAVLICIDQIKASHKLKG</sequence>
<evidence type="ECO:0000313" key="3">
    <source>
        <dbReference type="Proteomes" id="UP000277811"/>
    </source>
</evidence>
<keyword evidence="1" id="KW-0812">Transmembrane</keyword>
<evidence type="ECO:0000313" key="2">
    <source>
        <dbReference type="EMBL" id="VBB09242.1"/>
    </source>
</evidence>
<feature type="transmembrane region" description="Helical" evidence="1">
    <location>
        <begin position="34"/>
        <end position="54"/>
    </location>
</feature>
<organism evidence="2 3">
    <name type="scientific">Lucifera butyrica</name>
    <dbReference type="NCBI Taxonomy" id="1351585"/>
    <lineage>
        <taxon>Bacteria</taxon>
        <taxon>Bacillati</taxon>
        <taxon>Bacillota</taxon>
        <taxon>Negativicutes</taxon>
        <taxon>Veillonellales</taxon>
        <taxon>Veillonellaceae</taxon>
        <taxon>Lucifera</taxon>
    </lineage>
</organism>
<feature type="transmembrane region" description="Helical" evidence="1">
    <location>
        <begin position="12"/>
        <end position="28"/>
    </location>
</feature>
<keyword evidence="3" id="KW-1185">Reference proteome</keyword>
<protein>
    <submittedName>
        <fullName evidence="2">Uncharacterized protein</fullName>
    </submittedName>
</protein>
<keyword evidence="1" id="KW-1133">Transmembrane helix</keyword>
<dbReference type="EMBL" id="UPPP01000115">
    <property type="protein sequence ID" value="VBB09242.1"/>
    <property type="molecule type" value="Genomic_DNA"/>
</dbReference>
<evidence type="ECO:0000256" key="1">
    <source>
        <dbReference type="SAM" id="Phobius"/>
    </source>
</evidence>
<dbReference type="Proteomes" id="UP000277811">
    <property type="component" value="Unassembled WGS sequence"/>
</dbReference>
<gene>
    <name evidence="2" type="ORF">LUCI_4532</name>
</gene>
<dbReference type="OrthoDB" id="1681512at2"/>
<name>A0A498RGP2_9FIRM</name>
<keyword evidence="1" id="KW-0472">Membrane</keyword>
<reference evidence="2 3" key="1">
    <citation type="submission" date="2018-06" db="EMBL/GenBank/DDBJ databases">
        <authorList>
            <person name="Strepis N."/>
        </authorList>
    </citation>
    <scope>NUCLEOTIDE SEQUENCE [LARGE SCALE GENOMIC DNA]</scope>
    <source>
        <strain evidence="2">LUCI</strain>
    </source>
</reference>
<feature type="transmembrane region" description="Helical" evidence="1">
    <location>
        <begin position="97"/>
        <end position="119"/>
    </location>
</feature>
<dbReference type="AlphaFoldDB" id="A0A498RGP2"/>
<accession>A0A498RGP2</accession>
<feature type="transmembrane region" description="Helical" evidence="1">
    <location>
        <begin position="75"/>
        <end position="91"/>
    </location>
</feature>